<name>L7X088_9CHLO</name>
<evidence type="ECO:0000256" key="3">
    <source>
        <dbReference type="SAM" id="SignalP"/>
    </source>
</evidence>
<feature type="chain" id="PRO_5003985525" evidence="3">
    <location>
        <begin position="24"/>
        <end position="259"/>
    </location>
</feature>
<dbReference type="EMBL" id="KC012986">
    <property type="protein sequence ID" value="AGC91915.1"/>
    <property type="molecule type" value="mRNA"/>
</dbReference>
<feature type="signal peptide" evidence="3">
    <location>
        <begin position="1"/>
        <end position="23"/>
    </location>
</feature>
<evidence type="ECO:0000256" key="1">
    <source>
        <dbReference type="ARBA" id="ARBA00005445"/>
    </source>
</evidence>
<dbReference type="AlphaFoldDB" id="L7X088"/>
<sequence>MMPSKAGAAALALLLLLAAAAQADECTQAPVDLGDASEFAVLAGVGVTTGAGIASQLTGDLGVFPGGPAPMTGMALSMNAAISPVTGTLSTIYLADAPADPAERGVAEKGIDALLFAFNDVKNRTVPLACTTPAPQLVSGNIVARRSTRPLHVAAGLSVTGGVDLYLDGNNDTSAVFIFQCATTLLLTAGRSIVLTNGANAKNIFWQVGSSATLETLSHLEGTVLAMQSVTVALGATVNGRVLARLASVTMDQVVISLP</sequence>
<reference evidence="4" key="1">
    <citation type="submission" date="2012-10" db="EMBL/GenBank/DDBJ databases">
        <title>Ice-binding proteins in the Antarctic lake alga Chlamydomonas raudensis UWO 241.</title>
        <authorList>
            <person name="Raymond J.A."/>
            <person name="Morgan-Kiss R.M."/>
        </authorList>
    </citation>
    <scope>NUCLEOTIDE SEQUENCE</scope>
    <source>
        <strain evidence="4">UWO 241</strain>
    </source>
</reference>
<dbReference type="InterPro" id="IPR021884">
    <property type="entry name" value="Ice-bd_prot"/>
</dbReference>
<proteinExistence type="evidence at transcript level"/>
<comment type="similarity">
    <text evidence="1">Belongs to the ice-binding protein family.</text>
</comment>
<dbReference type="Pfam" id="PF11999">
    <property type="entry name" value="Ice_binding"/>
    <property type="match status" value="1"/>
</dbReference>
<evidence type="ECO:0000256" key="2">
    <source>
        <dbReference type="ARBA" id="ARBA00022729"/>
    </source>
</evidence>
<protein>
    <submittedName>
        <fullName evidence="4">Ice-binding protein isoform 2</fullName>
    </submittedName>
</protein>
<evidence type="ECO:0000313" key="4">
    <source>
        <dbReference type="EMBL" id="AGC91915.1"/>
    </source>
</evidence>
<organism evidence="4">
    <name type="scientific">Chlamydomonas raudensis</name>
    <dbReference type="NCBI Taxonomy" id="284013"/>
    <lineage>
        <taxon>Eukaryota</taxon>
        <taxon>Viridiplantae</taxon>
        <taxon>Chlorophyta</taxon>
        <taxon>core chlorophytes</taxon>
        <taxon>Chlorophyceae</taxon>
        <taxon>CS clade</taxon>
        <taxon>Chlamydomonadales</taxon>
        <taxon>Chlamydomonadaceae</taxon>
        <taxon>Chlamydomonas</taxon>
    </lineage>
</organism>
<keyword evidence="2 3" id="KW-0732">Signal</keyword>
<accession>L7X088</accession>